<dbReference type="OrthoDB" id="669454at2759"/>
<dbReference type="KEGG" id="obr:102712700"/>
<dbReference type="AlphaFoldDB" id="J3LEW7"/>
<dbReference type="eggNOG" id="ENOG502R3I1">
    <property type="taxonomic scope" value="Eukaryota"/>
</dbReference>
<proteinExistence type="inferred from homology"/>
<dbReference type="STRING" id="4533.J3LEW7"/>
<dbReference type="OMA" id="GNRHEHR"/>
<evidence type="ECO:0000313" key="2">
    <source>
        <dbReference type="EnsemblPlants" id="OB02G31840.1"/>
    </source>
</evidence>
<dbReference type="InterPro" id="IPR003676">
    <property type="entry name" value="SAUR_fam"/>
</dbReference>
<reference evidence="2" key="1">
    <citation type="submission" date="2013-04" db="UniProtKB">
        <authorList>
            <consortium name="EnsemblPlants"/>
        </authorList>
    </citation>
    <scope>IDENTIFICATION</scope>
</reference>
<dbReference type="HOGENOM" id="CLU_098106_4_2_1"/>
<organism evidence="2">
    <name type="scientific">Oryza brachyantha</name>
    <name type="common">malo sina</name>
    <dbReference type="NCBI Taxonomy" id="4533"/>
    <lineage>
        <taxon>Eukaryota</taxon>
        <taxon>Viridiplantae</taxon>
        <taxon>Streptophyta</taxon>
        <taxon>Embryophyta</taxon>
        <taxon>Tracheophyta</taxon>
        <taxon>Spermatophyta</taxon>
        <taxon>Magnoliopsida</taxon>
        <taxon>Liliopsida</taxon>
        <taxon>Poales</taxon>
        <taxon>Poaceae</taxon>
        <taxon>BOP clade</taxon>
        <taxon>Oryzoideae</taxon>
        <taxon>Oryzeae</taxon>
        <taxon>Oryzinae</taxon>
        <taxon>Oryza</taxon>
    </lineage>
</organism>
<gene>
    <name evidence="2" type="primary">LOC102712700</name>
</gene>
<name>J3LEW7_ORYBR</name>
<dbReference type="GO" id="GO:0009733">
    <property type="term" value="P:response to auxin"/>
    <property type="evidence" value="ECO:0007669"/>
    <property type="project" value="InterPro"/>
</dbReference>
<comment type="similarity">
    <text evidence="1">Belongs to the ARG7 family.</text>
</comment>
<sequence>MKASGGKSKRLQLQEAAAGGHLGHAAPCRHHDAAAQGVKGCAAFLVGEEGEVLQQHFAVPVALLGHPAILELLAEAREEYGYTHDGAVAVPCSAERFRRAVDAARREDGRRHHHHHFRLPGLAGCFRPSHAVA</sequence>
<dbReference type="Proteomes" id="UP000006038">
    <property type="component" value="Unassembled WGS sequence"/>
</dbReference>
<evidence type="ECO:0000313" key="3">
    <source>
        <dbReference type="Proteomes" id="UP000006038"/>
    </source>
</evidence>
<dbReference type="Pfam" id="PF02519">
    <property type="entry name" value="Auxin_inducible"/>
    <property type="match status" value="1"/>
</dbReference>
<evidence type="ECO:0000256" key="1">
    <source>
        <dbReference type="ARBA" id="ARBA00006974"/>
    </source>
</evidence>
<keyword evidence="3" id="KW-1185">Reference proteome</keyword>
<accession>J3LEW7</accession>
<dbReference type="GeneID" id="102712700"/>
<dbReference type="Gramene" id="OB02G31840.1">
    <property type="protein sequence ID" value="OB02G31840.1"/>
    <property type="gene ID" value="OB02G31840"/>
</dbReference>
<evidence type="ECO:0008006" key="4">
    <source>
        <dbReference type="Google" id="ProtNLM"/>
    </source>
</evidence>
<dbReference type="PANTHER" id="PTHR31374">
    <property type="entry name" value="AUXIN-INDUCED PROTEIN-LIKE-RELATED"/>
    <property type="match status" value="1"/>
</dbReference>
<dbReference type="EnsemblPlants" id="OB02G31840.1">
    <property type="protein sequence ID" value="OB02G31840.1"/>
    <property type="gene ID" value="OB02G31840"/>
</dbReference>
<dbReference type="RefSeq" id="XP_006648844.1">
    <property type="nucleotide sequence ID" value="XM_006648781.1"/>
</dbReference>
<dbReference type="PANTHER" id="PTHR31374:SF308">
    <property type="entry name" value="AUXIN-RESPONSIVE PROTEIN SAUR32"/>
    <property type="match status" value="1"/>
</dbReference>
<protein>
    <recommendedName>
        <fullName evidence="4">Auxin-responsive protein SAUR32</fullName>
    </recommendedName>
</protein>